<reference evidence="1 2" key="1">
    <citation type="journal article" date="2020" name="Phytopathology">
        <title>Genome Sequence Resources of Colletotrichum truncatum, C. plurivorum, C. musicola, and C. sojae: Four Species Pathogenic to Soybean (Glycine max).</title>
        <authorList>
            <person name="Rogerio F."/>
            <person name="Boufleur T.R."/>
            <person name="Ciampi-Guillardi M."/>
            <person name="Sukno S.A."/>
            <person name="Thon M.R."/>
            <person name="Massola Junior N.S."/>
            <person name="Baroncelli R."/>
        </authorList>
    </citation>
    <scope>NUCLEOTIDE SEQUENCE [LARGE SCALE GENOMIC DNA]</scope>
    <source>
        <strain evidence="1 2">CMES1059</strain>
    </source>
</reference>
<protein>
    <submittedName>
        <fullName evidence="1">Uncharacterized protein</fullName>
    </submittedName>
</protein>
<keyword evidence="2" id="KW-1185">Reference proteome</keyword>
<organism evidence="1 2">
    <name type="scientific">Colletotrichum truncatum</name>
    <name type="common">Anthracnose fungus</name>
    <name type="synonym">Colletotrichum capsici</name>
    <dbReference type="NCBI Taxonomy" id="5467"/>
    <lineage>
        <taxon>Eukaryota</taxon>
        <taxon>Fungi</taxon>
        <taxon>Dikarya</taxon>
        <taxon>Ascomycota</taxon>
        <taxon>Pezizomycotina</taxon>
        <taxon>Sordariomycetes</taxon>
        <taxon>Hypocreomycetidae</taxon>
        <taxon>Glomerellales</taxon>
        <taxon>Glomerellaceae</taxon>
        <taxon>Colletotrichum</taxon>
        <taxon>Colletotrichum truncatum species complex</taxon>
    </lineage>
</organism>
<dbReference type="EMBL" id="VUJX02000002">
    <property type="protein sequence ID" value="KAL0941478.1"/>
    <property type="molecule type" value="Genomic_DNA"/>
</dbReference>
<name>A0ACC3ZC37_COLTU</name>
<proteinExistence type="predicted"/>
<gene>
    <name evidence="1" type="ORF">CTRU02_204241</name>
</gene>
<sequence>MSLNSLYHNQDIDAFALYSMNLRKQCDGCAVSPGDDEAEKIRPTETPHLVSALEALPTEILNRICECLYDNDYVASLAAFALASKTCQNVSRGILVRTIKFTLSHAQDIAHVRYQLHADIELCAKTLRRDDTFASVRRLVVDGDLPTESEEIRKPVFRRPAQRRQFWRQPQIAFSEMHDDDTRLKSYLTAEIDNDDFEFGDEPHRNRGIDDGPVWAPLADLVVQLPGLTDFLFACCSQFPPCLLKALHTRLPNCRLQLRRFYLHSMFETRLDSYEVELLSSRCLHSVQCWCPGDPEEWEEDHDDTIIHDLQPGNNHRNAINMDLLTQFAPALKNVSLRLPTTRSSESMSLESVRHLHSTAPHSLGSLTSLYLTCAGVVKAWQLQEWSKNTDFTVIRNLQIRNDLGLGAVQFLASCRFQSLRVLAIKFETMPNENYCATAVLFLESISPQLVTLKVSEWLPSMGISSVLGANLRSLHLKTAETAESHVVDVDSVERIATESPLIDELSLTILRSKGNTQEVLVYKALGKLPRLRKLSLSLQVRPPTDPHQPQTGWGRSASHDSINEDQRPIGSSESRTTESSEEDPDFKPYKKYHIKDLLVNVAVDETLARAIFNVIATSRGPGQIPSLDTLELYVKGWYNFRLLNSAPRILRAYCSTLGRPWVVKRDPRYEHRSEVAVKPTKDAYNRTRATATMAVVEVGPVYSAFRELWPKKEDRPERRGSWYLDWKSFPLARD</sequence>
<dbReference type="Proteomes" id="UP000805649">
    <property type="component" value="Unassembled WGS sequence"/>
</dbReference>
<comment type="caution">
    <text evidence="1">The sequence shown here is derived from an EMBL/GenBank/DDBJ whole genome shotgun (WGS) entry which is preliminary data.</text>
</comment>
<evidence type="ECO:0000313" key="1">
    <source>
        <dbReference type="EMBL" id="KAL0941478.1"/>
    </source>
</evidence>
<evidence type="ECO:0000313" key="2">
    <source>
        <dbReference type="Proteomes" id="UP000805649"/>
    </source>
</evidence>
<accession>A0ACC3ZC37</accession>